<evidence type="ECO:0000313" key="1">
    <source>
        <dbReference type="EMBL" id="SPZ92797.1"/>
    </source>
</evidence>
<dbReference type="Proteomes" id="UP000251241">
    <property type="component" value="Unassembled WGS sequence"/>
</dbReference>
<accession>A0A2X2JEP6</accession>
<protein>
    <submittedName>
        <fullName evidence="1">Uncharacterized protein</fullName>
    </submittedName>
</protein>
<name>A0A2X2JEP6_SPHMU</name>
<dbReference type="GeneID" id="97179666"/>
<gene>
    <name evidence="1" type="ORF">NCTC11343_04769</name>
</gene>
<dbReference type="EMBL" id="UAUU01000011">
    <property type="protein sequence ID" value="SPZ92797.1"/>
    <property type="molecule type" value="Genomic_DNA"/>
</dbReference>
<reference evidence="1 2" key="1">
    <citation type="submission" date="2018-06" db="EMBL/GenBank/DDBJ databases">
        <authorList>
            <consortium name="Pathogen Informatics"/>
            <person name="Doyle S."/>
        </authorList>
    </citation>
    <scope>NUCLEOTIDE SEQUENCE [LARGE SCALE GENOMIC DNA]</scope>
    <source>
        <strain evidence="1 2">NCTC11343</strain>
    </source>
</reference>
<evidence type="ECO:0000313" key="2">
    <source>
        <dbReference type="Proteomes" id="UP000251241"/>
    </source>
</evidence>
<sequence>MATEYVFPDSLILPPLHYTNPEQSKVAGEIPILSKDSYNPTTGELTLETGVFVKCPPKKEDGK</sequence>
<organism evidence="1 2">
    <name type="scientific">Sphingobacterium multivorum</name>
    <dbReference type="NCBI Taxonomy" id="28454"/>
    <lineage>
        <taxon>Bacteria</taxon>
        <taxon>Pseudomonadati</taxon>
        <taxon>Bacteroidota</taxon>
        <taxon>Sphingobacteriia</taxon>
        <taxon>Sphingobacteriales</taxon>
        <taxon>Sphingobacteriaceae</taxon>
        <taxon>Sphingobacterium</taxon>
    </lineage>
</organism>
<proteinExistence type="predicted"/>
<dbReference type="RefSeq" id="WP_146753179.1">
    <property type="nucleotide sequence ID" value="NZ_CP069793.1"/>
</dbReference>
<dbReference type="AlphaFoldDB" id="A0A2X2JEP6"/>